<keyword evidence="5" id="KW-0418">Kinase</keyword>
<dbReference type="GO" id="GO:0050684">
    <property type="term" value="P:regulation of mRNA processing"/>
    <property type="evidence" value="ECO:0007669"/>
    <property type="project" value="TreeGrafter"/>
</dbReference>
<gene>
    <name evidence="11" type="ORF">S7711_00086</name>
</gene>
<evidence type="ECO:0000256" key="9">
    <source>
        <dbReference type="PROSITE-ProRule" id="PRU10141"/>
    </source>
</evidence>
<comment type="catalytic activity">
    <reaction evidence="8">
        <text>L-seryl-[protein] + ATP = O-phospho-L-seryl-[protein] + ADP + H(+)</text>
        <dbReference type="Rhea" id="RHEA:17989"/>
        <dbReference type="Rhea" id="RHEA-COMP:9863"/>
        <dbReference type="Rhea" id="RHEA-COMP:11604"/>
        <dbReference type="ChEBI" id="CHEBI:15378"/>
        <dbReference type="ChEBI" id="CHEBI:29999"/>
        <dbReference type="ChEBI" id="CHEBI:30616"/>
        <dbReference type="ChEBI" id="CHEBI:83421"/>
        <dbReference type="ChEBI" id="CHEBI:456216"/>
        <dbReference type="EC" id="2.7.11.1"/>
    </reaction>
</comment>
<evidence type="ECO:0000256" key="3">
    <source>
        <dbReference type="ARBA" id="ARBA00022679"/>
    </source>
</evidence>
<dbReference type="InterPro" id="IPR051334">
    <property type="entry name" value="SRPK"/>
</dbReference>
<evidence type="ECO:0000313" key="12">
    <source>
        <dbReference type="Proteomes" id="UP000028045"/>
    </source>
</evidence>
<protein>
    <recommendedName>
        <fullName evidence="1">non-specific serine/threonine protein kinase</fullName>
        <ecNumber evidence="1">2.7.11.1</ecNumber>
    </recommendedName>
</protein>
<evidence type="ECO:0000256" key="2">
    <source>
        <dbReference type="ARBA" id="ARBA00022527"/>
    </source>
</evidence>
<dbReference type="PANTHER" id="PTHR47634:SF9">
    <property type="entry name" value="PROTEIN KINASE DOMAIN-CONTAINING PROTEIN-RELATED"/>
    <property type="match status" value="1"/>
</dbReference>
<dbReference type="InterPro" id="IPR017441">
    <property type="entry name" value="Protein_kinase_ATP_BS"/>
</dbReference>
<name>A0A084B3E0_STACB</name>
<dbReference type="GO" id="GO:0004674">
    <property type="term" value="F:protein serine/threonine kinase activity"/>
    <property type="evidence" value="ECO:0007669"/>
    <property type="project" value="UniProtKB-KW"/>
</dbReference>
<dbReference type="SMART" id="SM00220">
    <property type="entry name" value="S_TKc"/>
    <property type="match status" value="1"/>
</dbReference>
<feature type="domain" description="Protein kinase" evidence="10">
    <location>
        <begin position="54"/>
        <end position="240"/>
    </location>
</feature>
<evidence type="ECO:0000256" key="5">
    <source>
        <dbReference type="ARBA" id="ARBA00022777"/>
    </source>
</evidence>
<dbReference type="AlphaFoldDB" id="A0A084B3E0"/>
<keyword evidence="3" id="KW-0808">Transferase</keyword>
<dbReference type="PROSITE" id="PS00107">
    <property type="entry name" value="PROTEIN_KINASE_ATP"/>
    <property type="match status" value="1"/>
</dbReference>
<keyword evidence="12" id="KW-1185">Reference proteome</keyword>
<reference evidence="11 12" key="1">
    <citation type="journal article" date="2014" name="BMC Genomics">
        <title>Comparative genome sequencing reveals chemotype-specific gene clusters in the toxigenic black mold Stachybotrys.</title>
        <authorList>
            <person name="Semeiks J."/>
            <person name="Borek D."/>
            <person name="Otwinowski Z."/>
            <person name="Grishin N.V."/>
        </authorList>
    </citation>
    <scope>NUCLEOTIDE SEQUENCE [LARGE SCALE GENOMIC DNA]</scope>
    <source>
        <strain evidence="12">CBS 109288 / IBT 7711</strain>
    </source>
</reference>
<dbReference type="GO" id="GO:0005524">
    <property type="term" value="F:ATP binding"/>
    <property type="evidence" value="ECO:0007669"/>
    <property type="project" value="UniProtKB-UniRule"/>
</dbReference>
<evidence type="ECO:0000256" key="6">
    <source>
        <dbReference type="ARBA" id="ARBA00022840"/>
    </source>
</evidence>
<organism evidence="11 12">
    <name type="scientific">Stachybotrys chartarum (strain CBS 109288 / IBT 7711)</name>
    <name type="common">Toxic black mold</name>
    <name type="synonym">Stilbospora chartarum</name>
    <dbReference type="NCBI Taxonomy" id="1280523"/>
    <lineage>
        <taxon>Eukaryota</taxon>
        <taxon>Fungi</taxon>
        <taxon>Dikarya</taxon>
        <taxon>Ascomycota</taxon>
        <taxon>Pezizomycotina</taxon>
        <taxon>Sordariomycetes</taxon>
        <taxon>Hypocreomycetidae</taxon>
        <taxon>Hypocreales</taxon>
        <taxon>Stachybotryaceae</taxon>
        <taxon>Stachybotrys</taxon>
    </lineage>
</organism>
<dbReference type="PANTHER" id="PTHR47634">
    <property type="entry name" value="PROTEIN KINASE DOMAIN-CONTAINING PROTEIN-RELATED"/>
    <property type="match status" value="1"/>
</dbReference>
<dbReference type="GO" id="GO:0000245">
    <property type="term" value="P:spliceosomal complex assembly"/>
    <property type="evidence" value="ECO:0007669"/>
    <property type="project" value="TreeGrafter"/>
</dbReference>
<dbReference type="HOGENOM" id="CLU_000288_81_4_1"/>
<dbReference type="Proteomes" id="UP000028045">
    <property type="component" value="Unassembled WGS sequence"/>
</dbReference>
<dbReference type="SUPFAM" id="SSF56112">
    <property type="entry name" value="Protein kinase-like (PK-like)"/>
    <property type="match status" value="1"/>
</dbReference>
<dbReference type="InterPro" id="IPR000719">
    <property type="entry name" value="Prot_kinase_dom"/>
</dbReference>
<keyword evidence="2" id="KW-0723">Serine/threonine-protein kinase</keyword>
<dbReference type="EC" id="2.7.11.1" evidence="1"/>
<feature type="binding site" evidence="9">
    <location>
        <position position="83"/>
    </location>
    <ligand>
        <name>ATP</name>
        <dbReference type="ChEBI" id="CHEBI:30616"/>
    </ligand>
</feature>
<dbReference type="OrthoDB" id="5979581at2759"/>
<proteinExistence type="predicted"/>
<dbReference type="InterPro" id="IPR011009">
    <property type="entry name" value="Kinase-like_dom_sf"/>
</dbReference>
<dbReference type="Gene3D" id="3.30.200.20">
    <property type="entry name" value="Phosphorylase Kinase, domain 1"/>
    <property type="match status" value="1"/>
</dbReference>
<sequence>MAGLSAGDGRSFDSGEYVPSDEEFEIEYMAEPQYRYHEHRLYPLLIGEVLNNTYRVEHKLGHGGFSTVWMAQDMRDKTYVALKIVESGSAGDCGLAIQEELVRSVPDTSELLACKDTYTLSTPHGVHRVLVFPLQGPNLRDRPAFTIGLSSRMSAALQVPQALKSLRDGGIVHRYINSANIMFGIEPLENYSSADDRLILGDFGVPIKAGTSVTQKVQSPSYYYALERLHGHDPTFATEM</sequence>
<dbReference type="Gene3D" id="1.10.510.10">
    <property type="entry name" value="Transferase(Phosphotransferase) domain 1"/>
    <property type="match status" value="1"/>
</dbReference>
<evidence type="ECO:0000313" key="11">
    <source>
        <dbReference type="EMBL" id="KEY72069.1"/>
    </source>
</evidence>
<dbReference type="Pfam" id="PF00069">
    <property type="entry name" value="Pkinase"/>
    <property type="match status" value="1"/>
</dbReference>
<accession>A0A084B3E0</accession>
<dbReference type="PROSITE" id="PS50011">
    <property type="entry name" value="PROTEIN_KINASE_DOM"/>
    <property type="match status" value="1"/>
</dbReference>
<evidence type="ECO:0000256" key="8">
    <source>
        <dbReference type="ARBA" id="ARBA00048679"/>
    </source>
</evidence>
<evidence type="ECO:0000259" key="10">
    <source>
        <dbReference type="PROSITE" id="PS50011"/>
    </source>
</evidence>
<keyword evidence="6 9" id="KW-0067">ATP-binding</keyword>
<evidence type="ECO:0000256" key="7">
    <source>
        <dbReference type="ARBA" id="ARBA00047899"/>
    </source>
</evidence>
<evidence type="ECO:0000256" key="1">
    <source>
        <dbReference type="ARBA" id="ARBA00012513"/>
    </source>
</evidence>
<evidence type="ECO:0000256" key="4">
    <source>
        <dbReference type="ARBA" id="ARBA00022741"/>
    </source>
</evidence>
<keyword evidence="4 9" id="KW-0547">Nucleotide-binding</keyword>
<dbReference type="EMBL" id="KL648097">
    <property type="protein sequence ID" value="KEY72069.1"/>
    <property type="molecule type" value="Genomic_DNA"/>
</dbReference>
<comment type="catalytic activity">
    <reaction evidence="7">
        <text>L-threonyl-[protein] + ATP = O-phospho-L-threonyl-[protein] + ADP + H(+)</text>
        <dbReference type="Rhea" id="RHEA:46608"/>
        <dbReference type="Rhea" id="RHEA-COMP:11060"/>
        <dbReference type="Rhea" id="RHEA-COMP:11605"/>
        <dbReference type="ChEBI" id="CHEBI:15378"/>
        <dbReference type="ChEBI" id="CHEBI:30013"/>
        <dbReference type="ChEBI" id="CHEBI:30616"/>
        <dbReference type="ChEBI" id="CHEBI:61977"/>
        <dbReference type="ChEBI" id="CHEBI:456216"/>
        <dbReference type="EC" id="2.7.11.1"/>
    </reaction>
</comment>